<dbReference type="GO" id="GO:0000049">
    <property type="term" value="F:tRNA binding"/>
    <property type="evidence" value="ECO:0007669"/>
    <property type="project" value="UniProtKB-UniRule"/>
</dbReference>
<feature type="region of interest" description="Disordered" evidence="10">
    <location>
        <begin position="709"/>
        <end position="737"/>
    </location>
</feature>
<evidence type="ECO:0000313" key="12">
    <source>
        <dbReference type="EMBL" id="SCM26237.1"/>
    </source>
</evidence>
<evidence type="ECO:0000256" key="9">
    <source>
        <dbReference type="PROSITE-ProRule" id="PRU00958"/>
    </source>
</evidence>
<keyword evidence="5 9" id="KW-0819">tRNA processing</keyword>
<sequence>MTRGDDEIPRNDSHKRNYVRDDNVNKKHHGSDNPNGIKHDVEENDKNVKTGNNKHIYEGCVKIKNKNKHIFYNKAQVFNRDMSIVLIKSLELYLKNKNKDNEKTIFRGFNVIELLSASGIRSIRYVKELKETINHIVTNDIDKYACKQIRRNFKRNNIDNDKYTILCNDANVVMNILNVDNGYMKKRNNKKLDIGFTYINNTNNYNEYFKEALKFLKFITTYNNTKTFEGDKDNHGNKNIYDNEKGQINSNGYDSDSTNFSFDDEINTKIDIIKENKDLNNICNGNVNDISKNADLKARDEDEKEKEKDKTNVEMKLIETSIDEKIKKKQFSERYIFDIIDIDPYGSSICYLESCIKYGRSNFFMLITNTDMRILNGKFPDVSFYKYNSMIFNKNVNYNNEFSIRVLLYKLKNIASKYKKHIIPFCSLNIDFYIRMLVQVLDDPLQTKDLCIDTGIVYQCTKCTSFHINPVASKKTINFKETNNSSLSQRRKINKKKKELLNSKDINLENNYIDKNQTVIDEKETKDTQLDDGEITNNGKETEMNFTDKVTGDMVHENDTNSHIGYKYKNCKLNVSNKCEECGGDILIGGPIYIGKLHNNDFISTCISLLENLNEHNLNTIKTRERILINLRCLKQEINVPLYYNLQSLFRNFKISSFSRKLIINALLNLNYEVSYFHRDPDSIKTNAPNNIFMDVFRAIIFKINSKSKKNSNNTHDKKNEEVNDVDQKIETQQDGNNNNYNLVKKIYSIHTIKDEKLKEKLLTCEFFKKNSSFDNINISNFMKNQPSVKLFTIENPEPFWGPLKKHSGKR</sequence>
<dbReference type="InterPro" id="IPR002905">
    <property type="entry name" value="Trm1"/>
</dbReference>
<dbReference type="Gene3D" id="3.30.56.70">
    <property type="entry name" value="N2,N2-dimethylguanosine tRNA methyltransferase, C-terminal domain"/>
    <property type="match status" value="1"/>
</dbReference>
<proteinExistence type="inferred from homology"/>
<evidence type="ECO:0000256" key="7">
    <source>
        <dbReference type="ARBA" id="ARBA00039099"/>
    </source>
</evidence>
<comment type="similarity">
    <text evidence="9">Belongs to the class I-like SAM-binding methyltransferase superfamily. Trm1 family.</text>
</comment>
<dbReference type="SUPFAM" id="SSF53335">
    <property type="entry name" value="S-adenosyl-L-methionine-dependent methyltransferases"/>
    <property type="match status" value="1"/>
</dbReference>
<gene>
    <name evidence="11" type="ORF">PBK173_000444900</name>
    <name evidence="13" type="ORF">PBNK65E_000434700</name>
    <name evidence="12" type="ORF">PBNK65NY_000433700</name>
    <name evidence="15" type="ORF">PBSP11A_000434300</name>
    <name evidence="14" type="ORF">PBSP11RLL_000433900</name>
</gene>
<evidence type="ECO:0000256" key="2">
    <source>
        <dbReference type="ARBA" id="ARBA00022603"/>
    </source>
</evidence>
<keyword evidence="3 9" id="KW-0808">Transferase</keyword>
<keyword evidence="1 9" id="KW-0820">tRNA-binding</keyword>
<dbReference type="Proteomes" id="UP000069549">
    <property type="component" value="Chromosome 14"/>
</dbReference>
<keyword evidence="2 9" id="KW-0489">Methyltransferase</keyword>
<evidence type="ECO:0000313" key="15">
    <source>
        <dbReference type="EMBL" id="SCO64104.1"/>
    </source>
</evidence>
<evidence type="ECO:0000313" key="16">
    <source>
        <dbReference type="Proteomes" id="UP000069549"/>
    </source>
</evidence>
<dbReference type="Pfam" id="PF02005">
    <property type="entry name" value="TRM"/>
    <property type="match status" value="3"/>
</dbReference>
<organism evidence="11 16">
    <name type="scientific">Plasmodium berghei</name>
    <dbReference type="NCBI Taxonomy" id="5821"/>
    <lineage>
        <taxon>Eukaryota</taxon>
        <taxon>Sar</taxon>
        <taxon>Alveolata</taxon>
        <taxon>Apicomplexa</taxon>
        <taxon>Aconoidasida</taxon>
        <taxon>Haemosporida</taxon>
        <taxon>Plasmodiidae</taxon>
        <taxon>Plasmodium</taxon>
        <taxon>Plasmodium (Vinckeia)</taxon>
    </lineage>
</organism>
<dbReference type="FunFam" id="3.30.56.70:FF:000001">
    <property type="entry name" value="tRNA (guanine(26)-N(2))-dimethyltransferase"/>
    <property type="match status" value="1"/>
</dbReference>
<evidence type="ECO:0000256" key="5">
    <source>
        <dbReference type="ARBA" id="ARBA00022694"/>
    </source>
</evidence>
<dbReference type="Proteomes" id="UP000219860">
    <property type="component" value="Chromosome 14"/>
</dbReference>
<feature type="compositionally biased region" description="Basic and acidic residues" evidence="10">
    <location>
        <begin position="715"/>
        <end position="732"/>
    </location>
</feature>
<evidence type="ECO:0000256" key="6">
    <source>
        <dbReference type="ARBA" id="ARBA00022884"/>
    </source>
</evidence>
<dbReference type="PROSITE" id="PS51626">
    <property type="entry name" value="SAM_MT_TRM1"/>
    <property type="match status" value="1"/>
</dbReference>
<feature type="compositionally biased region" description="Basic and acidic residues" evidence="10">
    <location>
        <begin position="1"/>
        <end position="25"/>
    </location>
</feature>
<dbReference type="OMA" id="YIFEGSV"/>
<dbReference type="GO" id="GO:0005634">
    <property type="term" value="C:nucleus"/>
    <property type="evidence" value="ECO:0007669"/>
    <property type="project" value="TreeGrafter"/>
</dbReference>
<dbReference type="EMBL" id="LT608262">
    <property type="protein sequence ID" value="SCO64104.1"/>
    <property type="molecule type" value="Genomic_DNA"/>
</dbReference>
<accession>A0A0Z0AKQ0</accession>
<keyword evidence="6 9" id="KW-0694">RNA-binding</keyword>
<evidence type="ECO:0000313" key="19">
    <source>
        <dbReference type="Proteomes" id="UP000220214"/>
    </source>
</evidence>
<evidence type="ECO:0000313" key="20">
    <source>
        <dbReference type="Proteomes" id="UP000516480"/>
    </source>
</evidence>
<dbReference type="GO" id="GO:0160104">
    <property type="term" value="F:tRNA (guanine(26)-N2)-dimethyltransferase activity"/>
    <property type="evidence" value="ECO:0007669"/>
    <property type="project" value="UniProtKB-EC"/>
</dbReference>
<evidence type="ECO:0000256" key="1">
    <source>
        <dbReference type="ARBA" id="ARBA00022555"/>
    </source>
</evidence>
<evidence type="ECO:0000313" key="17">
    <source>
        <dbReference type="Proteomes" id="UP000219860"/>
    </source>
</evidence>
<dbReference type="InterPro" id="IPR042296">
    <property type="entry name" value="tRNA_met_Trm1_C"/>
</dbReference>
<feature type="compositionally biased region" description="Basic and acidic residues" evidence="10">
    <location>
        <begin position="37"/>
        <end position="48"/>
    </location>
</feature>
<evidence type="ECO:0000256" key="10">
    <source>
        <dbReference type="SAM" id="MobiDB-lite"/>
    </source>
</evidence>
<dbReference type="PANTHER" id="PTHR10631">
    <property type="entry name" value="N 2 ,N 2 -DIMETHYLGUANOSINE TRNA METHYLTRANSFERASE"/>
    <property type="match status" value="1"/>
</dbReference>
<name>A0A0Z0AKQ0_PLABE</name>
<dbReference type="InterPro" id="IPR029063">
    <property type="entry name" value="SAM-dependent_MTases_sf"/>
</dbReference>
<dbReference type="GO" id="GO:0002940">
    <property type="term" value="P:tRNA N2-guanine methylation"/>
    <property type="evidence" value="ECO:0007669"/>
    <property type="project" value="TreeGrafter"/>
</dbReference>
<protein>
    <recommendedName>
        <fullName evidence="7">tRNA (guanine(26)-N(2))-dimethyltransferase</fullName>
        <ecNumber evidence="7">2.1.1.216</ecNumber>
    </recommendedName>
</protein>
<dbReference type="EMBL" id="LT160034">
    <property type="protein sequence ID" value="CXJ15168.1"/>
    <property type="molecule type" value="Genomic_DNA"/>
</dbReference>
<evidence type="ECO:0000313" key="14">
    <source>
        <dbReference type="EMBL" id="SCO62546.1"/>
    </source>
</evidence>
<feature type="region of interest" description="Disordered" evidence="10">
    <location>
        <begin position="1"/>
        <end position="50"/>
    </location>
</feature>
<evidence type="ECO:0000256" key="4">
    <source>
        <dbReference type="ARBA" id="ARBA00022691"/>
    </source>
</evidence>
<dbReference type="Gene3D" id="3.40.50.150">
    <property type="entry name" value="Vaccinia Virus protein VP39"/>
    <property type="match status" value="2"/>
</dbReference>
<evidence type="ECO:0000256" key="3">
    <source>
        <dbReference type="ARBA" id="ARBA00022679"/>
    </source>
</evidence>
<dbReference type="Proteomes" id="UP000219974">
    <property type="component" value="Chromosome 14"/>
</dbReference>
<dbReference type="OrthoDB" id="6349953at2759"/>
<reference evidence="11 16" key="1">
    <citation type="submission" date="2016-02" db="EMBL/GenBank/DDBJ databases">
        <authorList>
            <consortium name="Pathogen Informatics"/>
        </authorList>
    </citation>
    <scope>NUCLEOTIDE SEQUENCE [LARGE SCALE GENOMIC DNA]</scope>
    <source>
        <strain evidence="11 16">K173</strain>
        <strain evidence="12 20">NK65 ny</strain>
        <strain evidence="13 19">NK65e</strain>
        <strain evidence="15 17">SP11 Antwerpcl1</strain>
        <strain evidence="14 18">SP11 RLL</strain>
    </source>
</reference>
<evidence type="ECO:0000313" key="13">
    <source>
        <dbReference type="EMBL" id="SCN28348.1"/>
    </source>
</evidence>
<evidence type="ECO:0000313" key="11">
    <source>
        <dbReference type="EMBL" id="CXJ15168.1"/>
    </source>
</evidence>
<dbReference type="Proteomes" id="UP000516480">
    <property type="component" value="Chromosome 14"/>
</dbReference>
<dbReference type="EMBL" id="LT608150">
    <property type="protein sequence ID" value="SCM26237.1"/>
    <property type="molecule type" value="Genomic_DNA"/>
</dbReference>
<comment type="catalytic activity">
    <reaction evidence="8">
        <text>guanosine(26) in tRNA + 2 S-adenosyl-L-methionine = N(2)-dimethylguanosine(26) in tRNA + 2 S-adenosyl-L-homocysteine + 2 H(+)</text>
        <dbReference type="Rhea" id="RHEA:43140"/>
        <dbReference type="Rhea" id="RHEA-COMP:10359"/>
        <dbReference type="Rhea" id="RHEA-COMP:10360"/>
        <dbReference type="ChEBI" id="CHEBI:15378"/>
        <dbReference type="ChEBI" id="CHEBI:57856"/>
        <dbReference type="ChEBI" id="CHEBI:59789"/>
        <dbReference type="ChEBI" id="CHEBI:74269"/>
        <dbReference type="ChEBI" id="CHEBI:74513"/>
        <dbReference type="EC" id="2.1.1.216"/>
    </reaction>
</comment>
<dbReference type="Proteomes" id="UP000220214">
    <property type="component" value="Chromosome 14"/>
</dbReference>
<keyword evidence="4 9" id="KW-0949">S-adenosyl-L-methionine</keyword>
<dbReference type="PANTHER" id="PTHR10631:SF3">
    <property type="entry name" value="TRNA (GUANINE(26)-N(2))-DIMETHYLTRANSFERASE"/>
    <property type="match status" value="1"/>
</dbReference>
<evidence type="ECO:0000256" key="8">
    <source>
        <dbReference type="ARBA" id="ARBA00051897"/>
    </source>
</evidence>
<dbReference type="VEuPathDB" id="PlasmoDB:PBANKA_1417800"/>
<dbReference type="EMBL" id="LT614640">
    <property type="protein sequence ID" value="SCN28348.1"/>
    <property type="molecule type" value="Genomic_DNA"/>
</dbReference>
<dbReference type="AlphaFoldDB" id="A0A0Z0AKQ0"/>
<dbReference type="EMBL" id="LT608278">
    <property type="protein sequence ID" value="SCO62546.1"/>
    <property type="molecule type" value="Genomic_DNA"/>
</dbReference>
<evidence type="ECO:0000313" key="18">
    <source>
        <dbReference type="Proteomes" id="UP000219974"/>
    </source>
</evidence>
<dbReference type="EC" id="2.1.1.216" evidence="7"/>